<dbReference type="PANTHER" id="PTHR10579:SF43">
    <property type="entry name" value="ZINC FINGER (C3HC4-TYPE RING FINGER) FAMILY PROTEIN"/>
    <property type="match status" value="1"/>
</dbReference>
<dbReference type="Pfam" id="PF00092">
    <property type="entry name" value="VWA"/>
    <property type="match status" value="1"/>
</dbReference>
<evidence type="ECO:0000259" key="2">
    <source>
        <dbReference type="PROSITE" id="PS50234"/>
    </source>
</evidence>
<dbReference type="OrthoDB" id="9781333at2"/>
<dbReference type="Gene3D" id="3.40.50.410">
    <property type="entry name" value="von Willebrand factor, type A domain"/>
    <property type="match status" value="1"/>
</dbReference>
<dbReference type="SUPFAM" id="SSF53300">
    <property type="entry name" value="vWA-like"/>
    <property type="match status" value="1"/>
</dbReference>
<dbReference type="PANTHER" id="PTHR10579">
    <property type="entry name" value="CALCIUM-ACTIVATED CHLORIDE CHANNEL REGULATOR"/>
    <property type="match status" value="1"/>
</dbReference>
<name>A0A1W1YZ23_9BURK</name>
<proteinExistence type="predicted"/>
<dbReference type="InterPro" id="IPR002035">
    <property type="entry name" value="VWF_A"/>
</dbReference>
<organism evidence="3 4">
    <name type="scientific">Polynucleobacter kasalickyi</name>
    <dbReference type="NCBI Taxonomy" id="1938817"/>
    <lineage>
        <taxon>Bacteria</taxon>
        <taxon>Pseudomonadati</taxon>
        <taxon>Pseudomonadota</taxon>
        <taxon>Betaproteobacteria</taxon>
        <taxon>Burkholderiales</taxon>
        <taxon>Burkholderiaceae</taxon>
        <taxon>Polynucleobacter</taxon>
    </lineage>
</organism>
<evidence type="ECO:0000313" key="4">
    <source>
        <dbReference type="Proteomes" id="UP000192708"/>
    </source>
</evidence>
<dbReference type="EMBL" id="FWXJ01000004">
    <property type="protein sequence ID" value="SMC41394.1"/>
    <property type="molecule type" value="Genomic_DNA"/>
</dbReference>
<sequence length="441" mass="50149">MSNQNIFDVIVNTRKEVITNSMDSLDILLRIRANETAKAKRTPLAISIVIDRSGSMSNGRLEEAKRCSLELLNRLEDTDKISVVIYDSTVHVLLELMNVNIAKSILPNKLRKVDTGGCTDLHGGWLKGAETLAPLTNNDYVCRVILLSDGQANEGLINEDAIAAQVKDLALAGVTTTTVGIGEGFNESLMTKMANAGQGNAWYGQRVEDLKESFEAEISYLSHIIWKNVRVEISRNLMQVKVHNDYIKNEHQQYCLPSIAIGSEVWLAVSIPMIEVGVLQANGKNVDFNICAIDADDVEHAMTVQLPILEIVSQSEYYQASSNPMVVQRYQEIEIADIQKEINRYVERRDWVRVDSMMQNLRERAKDNPWLENTIKYIQKLVDQRDYNSASKELQYSIRLMKNRLTERDEQMFENRSFEESKPQFLRRKSAQGRNSQSQEE</sequence>
<reference evidence="3 4" key="1">
    <citation type="submission" date="2017-04" db="EMBL/GenBank/DDBJ databases">
        <authorList>
            <person name="Afonso C.L."/>
            <person name="Miller P.J."/>
            <person name="Scott M.A."/>
            <person name="Spackman E."/>
            <person name="Goraichik I."/>
            <person name="Dimitrov K.M."/>
            <person name="Suarez D.L."/>
            <person name="Swayne D.E."/>
        </authorList>
    </citation>
    <scope>NUCLEOTIDE SEQUENCE [LARGE SCALE GENOMIC DNA]</scope>
    <source>
        <strain evidence="3 4">VK13</strain>
    </source>
</reference>
<dbReference type="Proteomes" id="UP000192708">
    <property type="component" value="Unassembled WGS sequence"/>
</dbReference>
<evidence type="ECO:0000256" key="1">
    <source>
        <dbReference type="SAM" id="MobiDB-lite"/>
    </source>
</evidence>
<dbReference type="SMART" id="SM00327">
    <property type="entry name" value="VWA"/>
    <property type="match status" value="1"/>
</dbReference>
<gene>
    <name evidence="3" type="ORF">SAMN06296008_10428</name>
</gene>
<feature type="compositionally biased region" description="Polar residues" evidence="1">
    <location>
        <begin position="432"/>
        <end position="441"/>
    </location>
</feature>
<dbReference type="InterPro" id="IPR036465">
    <property type="entry name" value="vWFA_dom_sf"/>
</dbReference>
<dbReference type="AlphaFoldDB" id="A0A1W1YZ23"/>
<dbReference type="InterPro" id="IPR051266">
    <property type="entry name" value="CLCR"/>
</dbReference>
<feature type="domain" description="VWFA" evidence="2">
    <location>
        <begin position="45"/>
        <end position="218"/>
    </location>
</feature>
<evidence type="ECO:0000313" key="3">
    <source>
        <dbReference type="EMBL" id="SMC41394.1"/>
    </source>
</evidence>
<accession>A0A1W1YZ23</accession>
<protein>
    <submittedName>
        <fullName evidence="3">Ca-activated chloride channel family protein</fullName>
    </submittedName>
</protein>
<dbReference type="RefSeq" id="WP_084283005.1">
    <property type="nucleotide sequence ID" value="NZ_FWXJ01000004.1"/>
</dbReference>
<dbReference type="PROSITE" id="PS50234">
    <property type="entry name" value="VWFA"/>
    <property type="match status" value="1"/>
</dbReference>
<feature type="region of interest" description="Disordered" evidence="1">
    <location>
        <begin position="414"/>
        <end position="441"/>
    </location>
</feature>
<keyword evidence="4" id="KW-1185">Reference proteome</keyword>